<dbReference type="AlphaFoldDB" id="A0A915KW24"/>
<sequence>MSKRSDELLVRWTKNSDNYDGQQNWIPRHVIRDKSPLAKGQEIRANYSGRLWNAVVLDRREKSSKKAKLTTPRKSPEKSAGKSPKKSAPKNIFAPKILAVGDFNRSPESETIVRVDLATKGSPPAKRPSYAFDDFDAEGLHLSPEKRQPRHSSPRPQSPQASTRYEHDDYVIENIGGPVMQSTFVQNSSNLVHRDPYIFTEQSSTSASAVLLAALKENTAALSRIESLLKQEAAESKEQRGKIIELLSLRRNNQQVNESDASTPINYLAPTTTVEECLADPTWQHPKYSKAVLHACDLTRELASKVFLLVQFLM</sequence>
<name>A0A915KW24_ROMCU</name>
<protein>
    <submittedName>
        <fullName evidence="3">Uncharacterized protein</fullName>
    </submittedName>
</protein>
<feature type="region of interest" description="Disordered" evidence="1">
    <location>
        <begin position="61"/>
        <end position="90"/>
    </location>
</feature>
<dbReference type="Proteomes" id="UP000887565">
    <property type="component" value="Unplaced"/>
</dbReference>
<proteinExistence type="predicted"/>
<keyword evidence="2" id="KW-1185">Reference proteome</keyword>
<evidence type="ECO:0000256" key="1">
    <source>
        <dbReference type="SAM" id="MobiDB-lite"/>
    </source>
</evidence>
<accession>A0A915KW24</accession>
<evidence type="ECO:0000313" key="3">
    <source>
        <dbReference type="WBParaSite" id="nRc.2.0.1.t43001-RA"/>
    </source>
</evidence>
<feature type="region of interest" description="Disordered" evidence="1">
    <location>
        <begin position="143"/>
        <end position="164"/>
    </location>
</feature>
<evidence type="ECO:0000313" key="2">
    <source>
        <dbReference type="Proteomes" id="UP000887565"/>
    </source>
</evidence>
<reference evidence="3" key="1">
    <citation type="submission" date="2022-11" db="UniProtKB">
        <authorList>
            <consortium name="WormBaseParasite"/>
        </authorList>
    </citation>
    <scope>IDENTIFICATION</scope>
</reference>
<organism evidence="2 3">
    <name type="scientific">Romanomermis culicivorax</name>
    <name type="common">Nematode worm</name>
    <dbReference type="NCBI Taxonomy" id="13658"/>
    <lineage>
        <taxon>Eukaryota</taxon>
        <taxon>Metazoa</taxon>
        <taxon>Ecdysozoa</taxon>
        <taxon>Nematoda</taxon>
        <taxon>Enoplea</taxon>
        <taxon>Dorylaimia</taxon>
        <taxon>Mermithida</taxon>
        <taxon>Mermithoidea</taxon>
        <taxon>Mermithidae</taxon>
        <taxon>Romanomermis</taxon>
    </lineage>
</organism>
<dbReference type="WBParaSite" id="nRc.2.0.1.t43001-RA">
    <property type="protein sequence ID" value="nRc.2.0.1.t43001-RA"/>
    <property type="gene ID" value="nRc.2.0.1.g43001"/>
</dbReference>